<reference evidence="1 2" key="1">
    <citation type="submission" date="2014-04" db="EMBL/GenBank/DDBJ databases">
        <title>Evolutionary Origins and Diversification of the Mycorrhizal Mutualists.</title>
        <authorList>
            <consortium name="DOE Joint Genome Institute"/>
            <consortium name="Mycorrhizal Genomics Consortium"/>
            <person name="Kohler A."/>
            <person name="Kuo A."/>
            <person name="Nagy L.G."/>
            <person name="Floudas D."/>
            <person name="Copeland A."/>
            <person name="Barry K.W."/>
            <person name="Cichocki N."/>
            <person name="Veneault-Fourrey C."/>
            <person name="LaButti K."/>
            <person name="Lindquist E.A."/>
            <person name="Lipzen A."/>
            <person name="Lundell T."/>
            <person name="Morin E."/>
            <person name="Murat C."/>
            <person name="Riley R."/>
            <person name="Ohm R."/>
            <person name="Sun H."/>
            <person name="Tunlid A."/>
            <person name="Henrissat B."/>
            <person name="Grigoriev I.V."/>
            <person name="Hibbett D.S."/>
            <person name="Martin F."/>
        </authorList>
    </citation>
    <scope>NUCLEOTIDE SEQUENCE [LARGE SCALE GENOMIC DNA]</scope>
    <source>
        <strain evidence="1 2">MD-312</strain>
    </source>
</reference>
<dbReference type="PANTHER" id="PTHR32027:SF0">
    <property type="entry name" value="CYTOSINE DEAMINASE"/>
    <property type="match status" value="1"/>
</dbReference>
<protein>
    <recommendedName>
        <fullName evidence="3">Metallo-dependent hydrolase</fullName>
    </recommendedName>
</protein>
<dbReference type="PANTHER" id="PTHR32027">
    <property type="entry name" value="CYTOSINE DEAMINASE"/>
    <property type="match status" value="1"/>
</dbReference>
<accession>A0A0C9WD49</accession>
<dbReference type="GO" id="GO:0016814">
    <property type="term" value="F:hydrolase activity, acting on carbon-nitrogen (but not peptide) bonds, in cyclic amidines"/>
    <property type="evidence" value="ECO:0007669"/>
    <property type="project" value="TreeGrafter"/>
</dbReference>
<gene>
    <name evidence="1" type="ORF">HYDPIDRAFT_114421</name>
</gene>
<dbReference type="InterPro" id="IPR032466">
    <property type="entry name" value="Metal_Hydrolase"/>
</dbReference>
<dbReference type="EMBL" id="KN839854">
    <property type="protein sequence ID" value="KIJ62731.1"/>
    <property type="molecule type" value="Genomic_DNA"/>
</dbReference>
<evidence type="ECO:0000313" key="1">
    <source>
        <dbReference type="EMBL" id="KIJ62731.1"/>
    </source>
</evidence>
<dbReference type="HOGENOM" id="CLU_031758_1_0_1"/>
<dbReference type="OrthoDB" id="10266980at2759"/>
<organism evidence="1 2">
    <name type="scientific">Hydnomerulius pinastri MD-312</name>
    <dbReference type="NCBI Taxonomy" id="994086"/>
    <lineage>
        <taxon>Eukaryota</taxon>
        <taxon>Fungi</taxon>
        <taxon>Dikarya</taxon>
        <taxon>Basidiomycota</taxon>
        <taxon>Agaricomycotina</taxon>
        <taxon>Agaricomycetes</taxon>
        <taxon>Agaricomycetidae</taxon>
        <taxon>Boletales</taxon>
        <taxon>Boletales incertae sedis</taxon>
        <taxon>Leucogyrophana</taxon>
    </lineage>
</organism>
<dbReference type="Gene3D" id="3.20.20.140">
    <property type="entry name" value="Metal-dependent hydrolases"/>
    <property type="match status" value="1"/>
</dbReference>
<dbReference type="Proteomes" id="UP000053820">
    <property type="component" value="Unassembled WGS sequence"/>
</dbReference>
<evidence type="ECO:0000313" key="2">
    <source>
        <dbReference type="Proteomes" id="UP000053820"/>
    </source>
</evidence>
<dbReference type="SUPFAM" id="SSF51556">
    <property type="entry name" value="Metallo-dependent hydrolases"/>
    <property type="match status" value="1"/>
</dbReference>
<name>A0A0C9WD49_9AGAM</name>
<proteinExistence type="predicted"/>
<dbReference type="InterPro" id="IPR052349">
    <property type="entry name" value="Metallo-hydrolase_Enzymes"/>
</dbReference>
<sequence>MSKEHTLIRRVHLAHADANLAKQLWDVQCLNGRVHNIAPADTETKHVEVPDHCSVVAGDEGVLLPSLCHAHIHLDKCFILEQCDPLLTGSLPEALRVTNKAKAGFPERQPDLYARATRLIRESVEAGVTVMRAYVEIDTAVHMVCLDIGLKLKSEWKGVCDIQIVAFAQEALYPSLEAQSPGENFNLLKSALTKPGIGVVGSAPWVEPSREHAHKNIAHILALAQAYNLHADFHLDYNLDANAEPMVWEALRQMRLIGWTRASAGKRRVTIGHATRLGMFSSDEWARLRKELEELPLEIVALPQSDIYMMGRPSTDGTLTVPLARRTLDAARIWRDHGVRVAMSVNNVENAFTPQGYLDPLTLASLGVGLFQVGTEPEWRELLRSVSTTSKETIGMGGGDADLTKSKDNGLVPRVGDPADFVLVHEAKRWQSAVLSPGFDRTTVFSGRVVARRRASRWTAVDEAETVAHRD</sequence>
<dbReference type="AlphaFoldDB" id="A0A0C9WD49"/>
<keyword evidence="2" id="KW-1185">Reference proteome</keyword>
<evidence type="ECO:0008006" key="3">
    <source>
        <dbReference type="Google" id="ProtNLM"/>
    </source>
</evidence>